<evidence type="ECO:0000259" key="1">
    <source>
        <dbReference type="PROSITE" id="PS50943"/>
    </source>
</evidence>
<keyword evidence="3" id="KW-1185">Reference proteome</keyword>
<sequence>MDNVVGELGWGRTKLIRIESAKVRLSAADLRKLGKLYGADANDLARLHELMDAAGSTPWFAAYTDLLTAALMEYIELEAMAAQIHMANTGVLPGLLQSRSYATAVYESQPHIPDPDQAARLVEVRMKRQRVITEDGVPLRAIIGQALLHVATGGRDVLKEQLGLLAEMSELANVELRVVPFSAERAILTSGISVFDFDAEPGGDQEPSVAFTEHEGSMLLRDAELDVRRFRRLLDHLATQSLDPDESRHMITKRMEEL</sequence>
<accession>A0AA41U8R7</accession>
<feature type="domain" description="HTH cro/C1-type" evidence="1">
    <location>
        <begin position="7"/>
        <end position="44"/>
    </location>
</feature>
<organism evidence="2 3">
    <name type="scientific">Yinghuangia soli</name>
    <dbReference type="NCBI Taxonomy" id="2908204"/>
    <lineage>
        <taxon>Bacteria</taxon>
        <taxon>Bacillati</taxon>
        <taxon>Actinomycetota</taxon>
        <taxon>Actinomycetes</taxon>
        <taxon>Kitasatosporales</taxon>
        <taxon>Streptomycetaceae</taxon>
        <taxon>Yinghuangia</taxon>
    </lineage>
</organism>
<dbReference type="Proteomes" id="UP001165378">
    <property type="component" value="Unassembled WGS sequence"/>
</dbReference>
<evidence type="ECO:0000313" key="3">
    <source>
        <dbReference type="Proteomes" id="UP001165378"/>
    </source>
</evidence>
<dbReference type="PROSITE" id="PS50943">
    <property type="entry name" value="HTH_CROC1"/>
    <property type="match status" value="1"/>
</dbReference>
<protein>
    <submittedName>
        <fullName evidence="2">DUF5753 domain-containing protein</fullName>
    </submittedName>
</protein>
<comment type="caution">
    <text evidence="2">The sequence shown here is derived from an EMBL/GenBank/DDBJ whole genome shotgun (WGS) entry which is preliminary data.</text>
</comment>
<name>A0AA41U8R7_9ACTN</name>
<evidence type="ECO:0000313" key="2">
    <source>
        <dbReference type="EMBL" id="MCF2533174.1"/>
    </source>
</evidence>
<dbReference type="InterPro" id="IPR001387">
    <property type="entry name" value="Cro/C1-type_HTH"/>
</dbReference>
<dbReference type="EMBL" id="JAKFHA010000045">
    <property type="protein sequence ID" value="MCF2533174.1"/>
    <property type="molecule type" value="Genomic_DNA"/>
</dbReference>
<reference evidence="2" key="1">
    <citation type="submission" date="2022-01" db="EMBL/GenBank/DDBJ databases">
        <title>Genome-Based Taxonomic Classification of the Phylum Actinobacteria.</title>
        <authorList>
            <person name="Gao Y."/>
        </authorList>
    </citation>
    <scope>NUCLEOTIDE SEQUENCE</scope>
    <source>
        <strain evidence="2">KLBMP 8922</strain>
    </source>
</reference>
<proteinExistence type="predicted"/>
<dbReference type="InterPro" id="IPR043917">
    <property type="entry name" value="DUF5753"/>
</dbReference>
<dbReference type="AlphaFoldDB" id="A0AA41U8R7"/>
<dbReference type="Pfam" id="PF19054">
    <property type="entry name" value="DUF5753"/>
    <property type="match status" value="1"/>
</dbReference>
<gene>
    <name evidence="2" type="ORF">LZ495_38985</name>
</gene>